<dbReference type="Proteomes" id="UP001172708">
    <property type="component" value="Unassembled WGS sequence"/>
</dbReference>
<dbReference type="EMBL" id="JAUHQA010000001">
    <property type="protein sequence ID" value="MDN4479679.1"/>
    <property type="molecule type" value="Genomic_DNA"/>
</dbReference>
<feature type="compositionally biased region" description="Basic and acidic residues" evidence="1">
    <location>
        <begin position="77"/>
        <end position="87"/>
    </location>
</feature>
<evidence type="ECO:0000313" key="2">
    <source>
        <dbReference type="EMBL" id="MDN4479679.1"/>
    </source>
</evidence>
<gene>
    <name evidence="2" type="ORF">QQX02_01900</name>
</gene>
<name>A0ABT8GEA7_9MICO</name>
<keyword evidence="3" id="KW-1185">Reference proteome</keyword>
<proteinExistence type="predicted"/>
<dbReference type="InterPro" id="IPR045773">
    <property type="entry name" value="DUF6226"/>
</dbReference>
<sequence>MDWRPDVAFAEFRDDSGAVIPYGERWDMSPPADSYSRTDHLERFEVAWTLARALVDHLVAEYDVEVIADVDPAQDRAFPERAPRPREPIAGAPPAVRRLVPRGPGAPLTVIETGSPGVVMLAGATLETSAPMCSCDACDERVEEMADWLESLAIAVATGMAWERVERRGLAYGMTGRDGTDRSWVRHSRHERRAARAAIKAAPAFAPWPTRASAD</sequence>
<protein>
    <submittedName>
        <fullName evidence="2">DUF6226 family protein</fullName>
    </submittedName>
</protein>
<organism evidence="2 3">
    <name type="scientific">Demequina muriae</name>
    <dbReference type="NCBI Taxonomy" id="3051664"/>
    <lineage>
        <taxon>Bacteria</taxon>
        <taxon>Bacillati</taxon>
        <taxon>Actinomycetota</taxon>
        <taxon>Actinomycetes</taxon>
        <taxon>Micrococcales</taxon>
        <taxon>Demequinaceae</taxon>
        <taxon>Demequina</taxon>
    </lineage>
</organism>
<dbReference type="RefSeq" id="WP_301140863.1">
    <property type="nucleotide sequence ID" value="NZ_JAUHQA010000001.1"/>
</dbReference>
<accession>A0ABT8GEA7</accession>
<reference evidence="2" key="1">
    <citation type="submission" date="2023-06" db="EMBL/GenBank/DDBJ databases">
        <title>Egi l300058.</title>
        <authorList>
            <person name="Gao L."/>
            <person name="Fang B.-Z."/>
            <person name="Li W.-J."/>
        </authorList>
    </citation>
    <scope>NUCLEOTIDE SEQUENCE</scope>
    <source>
        <strain evidence="2">EGI L300058</strain>
    </source>
</reference>
<evidence type="ECO:0000256" key="1">
    <source>
        <dbReference type="SAM" id="MobiDB-lite"/>
    </source>
</evidence>
<evidence type="ECO:0000313" key="3">
    <source>
        <dbReference type="Proteomes" id="UP001172708"/>
    </source>
</evidence>
<feature type="region of interest" description="Disordered" evidence="1">
    <location>
        <begin position="77"/>
        <end position="98"/>
    </location>
</feature>
<dbReference type="Pfam" id="PF19736">
    <property type="entry name" value="DUF6226"/>
    <property type="match status" value="1"/>
</dbReference>
<comment type="caution">
    <text evidence="2">The sequence shown here is derived from an EMBL/GenBank/DDBJ whole genome shotgun (WGS) entry which is preliminary data.</text>
</comment>